<organism evidence="1">
    <name type="scientific">Siphoviridae sp. ctVii20</name>
    <dbReference type="NCBI Taxonomy" id="2825533"/>
    <lineage>
        <taxon>Viruses</taxon>
        <taxon>Duplodnaviria</taxon>
        <taxon>Heunggongvirae</taxon>
        <taxon>Uroviricota</taxon>
        <taxon>Caudoviricetes</taxon>
    </lineage>
</organism>
<accession>A0A8S5QDE2</accession>
<reference evidence="1" key="1">
    <citation type="journal article" date="2021" name="Proc. Natl. Acad. Sci. U.S.A.">
        <title>A Catalog of Tens of Thousands of Viruses from Human Metagenomes Reveals Hidden Associations with Chronic Diseases.</title>
        <authorList>
            <person name="Tisza M.J."/>
            <person name="Buck C.B."/>
        </authorList>
    </citation>
    <scope>NUCLEOTIDE SEQUENCE</scope>
    <source>
        <strain evidence="1">CtVii20</strain>
    </source>
</reference>
<dbReference type="EMBL" id="BK015631">
    <property type="protein sequence ID" value="DAE16789.1"/>
    <property type="molecule type" value="Genomic_DNA"/>
</dbReference>
<name>A0A8S5QDE2_9CAUD</name>
<sequence length="100" mass="10456">MVSLPFSKGDVCGADRGILMGVLTIDVNVLCVKPITISQPGVQLSSGKRALGRGNCAVWGQSLQEPYGGVAAVVPATSHQLPATSLRGKIWHRCQNLTGD</sequence>
<proteinExistence type="predicted"/>
<evidence type="ECO:0000313" key="1">
    <source>
        <dbReference type="EMBL" id="DAE16789.1"/>
    </source>
</evidence>
<protein>
    <submittedName>
        <fullName evidence="1">Uncharacterized protein</fullName>
    </submittedName>
</protein>